<dbReference type="Gene3D" id="3.90.25.10">
    <property type="entry name" value="UDP-galactose 4-epimerase, domain 1"/>
    <property type="match status" value="1"/>
</dbReference>
<proteinExistence type="predicted"/>
<evidence type="ECO:0000313" key="2">
    <source>
        <dbReference type="EMBL" id="MBK1669295.1"/>
    </source>
</evidence>
<dbReference type="Pfam" id="PF01370">
    <property type="entry name" value="Epimerase"/>
    <property type="match status" value="1"/>
</dbReference>
<dbReference type="InterPro" id="IPR001509">
    <property type="entry name" value="Epimerase_deHydtase"/>
</dbReference>
<dbReference type="InterPro" id="IPR036291">
    <property type="entry name" value="NAD(P)-bd_dom_sf"/>
</dbReference>
<organism evidence="2 3">
    <name type="scientific">Rhodovibrio sodomensis</name>
    <dbReference type="NCBI Taxonomy" id="1088"/>
    <lineage>
        <taxon>Bacteria</taxon>
        <taxon>Pseudomonadati</taxon>
        <taxon>Pseudomonadota</taxon>
        <taxon>Alphaproteobacteria</taxon>
        <taxon>Rhodospirillales</taxon>
        <taxon>Rhodovibrionaceae</taxon>
        <taxon>Rhodovibrio</taxon>
    </lineage>
</organism>
<keyword evidence="3" id="KW-1185">Reference proteome</keyword>
<dbReference type="PANTHER" id="PTHR43245:SF13">
    <property type="entry name" value="UDP-D-APIOSE_UDP-D-XYLOSE SYNTHASE 2"/>
    <property type="match status" value="1"/>
</dbReference>
<reference evidence="2 3" key="1">
    <citation type="journal article" date="2020" name="Microorganisms">
        <title>Osmotic Adaptation and Compatible Solute Biosynthesis of Phototrophic Bacteria as Revealed from Genome Analyses.</title>
        <authorList>
            <person name="Imhoff J.F."/>
            <person name="Rahn T."/>
            <person name="Kunzel S."/>
            <person name="Keller A."/>
            <person name="Neulinger S.C."/>
        </authorList>
    </citation>
    <scope>NUCLEOTIDE SEQUENCE [LARGE SCALE GENOMIC DNA]</scope>
    <source>
        <strain evidence="2 3">DSM 9895</strain>
    </source>
</reference>
<dbReference type="SUPFAM" id="SSF51735">
    <property type="entry name" value="NAD(P)-binding Rossmann-fold domains"/>
    <property type="match status" value="1"/>
</dbReference>
<accession>A0ABS1DFQ1</accession>
<gene>
    <name evidence="2" type="ORF">CKO28_14755</name>
</gene>
<dbReference type="PANTHER" id="PTHR43245">
    <property type="entry name" value="BIFUNCTIONAL POLYMYXIN RESISTANCE PROTEIN ARNA"/>
    <property type="match status" value="1"/>
</dbReference>
<name>A0ABS1DFQ1_9PROT</name>
<dbReference type="Gene3D" id="3.40.50.720">
    <property type="entry name" value="NAD(P)-binding Rossmann-like Domain"/>
    <property type="match status" value="1"/>
</dbReference>
<comment type="caution">
    <text evidence="2">The sequence shown here is derived from an EMBL/GenBank/DDBJ whole genome shotgun (WGS) entry which is preliminary data.</text>
</comment>
<evidence type="ECO:0000313" key="3">
    <source>
        <dbReference type="Proteomes" id="UP001296873"/>
    </source>
</evidence>
<evidence type="ECO:0000259" key="1">
    <source>
        <dbReference type="Pfam" id="PF01370"/>
    </source>
</evidence>
<feature type="domain" description="NAD-dependent epimerase/dehydratase" evidence="1">
    <location>
        <begin position="3"/>
        <end position="234"/>
    </location>
</feature>
<sequence length="302" mass="31448">MRVLVTGGCGFIGHHLIARLAERNHDVVVLDDLSTGVVSRLPKGTALIQGDVADRAGCDRAMAGVEACLHLAAIASVQVCQEDWTRATQVNLLGTVNVLAAAAAAGNVPVVYASSAAVYGDLPPPAAEDAPCRPLGNYGVDKFAGEQHARAAGLATGLPTFGLRFFNVFGPGQDPSSPYSGVIARFADRLRAGDVPTIYGDGQQSRDFVYVEDVVAAILSALERTSATAPVVNVCTGRSVDLVTLAAEMSELLGQAHAPSFEPARPGDIRHSRGDPALAEQLLGVRAQTPLRQGLQALLADH</sequence>
<dbReference type="EMBL" id="NRRL01000044">
    <property type="protein sequence ID" value="MBK1669295.1"/>
    <property type="molecule type" value="Genomic_DNA"/>
</dbReference>
<protein>
    <recommendedName>
        <fullName evidence="1">NAD-dependent epimerase/dehydratase domain-containing protein</fullName>
    </recommendedName>
</protein>
<dbReference type="Proteomes" id="UP001296873">
    <property type="component" value="Unassembled WGS sequence"/>
</dbReference>
<dbReference type="InterPro" id="IPR050177">
    <property type="entry name" value="Lipid_A_modif_metabolic_enz"/>
</dbReference>